<accession>A0A0C2S0H1</accession>
<organism evidence="1 2">
    <name type="scientific">Amanita muscaria (strain Koide BX008)</name>
    <dbReference type="NCBI Taxonomy" id="946122"/>
    <lineage>
        <taxon>Eukaryota</taxon>
        <taxon>Fungi</taxon>
        <taxon>Dikarya</taxon>
        <taxon>Basidiomycota</taxon>
        <taxon>Agaricomycotina</taxon>
        <taxon>Agaricomycetes</taxon>
        <taxon>Agaricomycetidae</taxon>
        <taxon>Agaricales</taxon>
        <taxon>Pluteineae</taxon>
        <taxon>Amanitaceae</taxon>
        <taxon>Amanita</taxon>
    </lineage>
</organism>
<dbReference type="InParanoid" id="A0A0C2S0H1"/>
<dbReference type="AlphaFoldDB" id="A0A0C2S0H1"/>
<evidence type="ECO:0000313" key="2">
    <source>
        <dbReference type="Proteomes" id="UP000054549"/>
    </source>
</evidence>
<dbReference type="OrthoDB" id="124582at2759"/>
<evidence type="ECO:0000313" key="1">
    <source>
        <dbReference type="EMBL" id="KIL56135.1"/>
    </source>
</evidence>
<proteinExistence type="predicted"/>
<keyword evidence="2" id="KW-1185">Reference proteome</keyword>
<sequence length="188" mass="21892">MWNAGRDDALKKLMLYYIPFTIGLHTHLPELGTSLLLPPFATFAWNVIGYYLSQVLGSKTHNPRPSRQMLLCNEHCSTCASLQELLEQLYVPVQDFCPSRKTQEHFIDTIYELGDFISFTEVTGGRLRVVKHWDFLNSNRWESRLKQARDFLKSIGDDDFIEQLMGNRFKDLKVALEGKSRYNYTAYE</sequence>
<protein>
    <submittedName>
        <fullName evidence="1">Uncharacterized protein</fullName>
    </submittedName>
</protein>
<dbReference type="Proteomes" id="UP000054549">
    <property type="component" value="Unassembled WGS sequence"/>
</dbReference>
<dbReference type="EMBL" id="KN818444">
    <property type="protein sequence ID" value="KIL56135.1"/>
    <property type="molecule type" value="Genomic_DNA"/>
</dbReference>
<gene>
    <name evidence="1" type="ORF">M378DRAFT_17345</name>
</gene>
<name>A0A0C2S0H1_AMAMK</name>
<reference evidence="1 2" key="1">
    <citation type="submission" date="2014-04" db="EMBL/GenBank/DDBJ databases">
        <title>Evolutionary Origins and Diversification of the Mycorrhizal Mutualists.</title>
        <authorList>
            <consortium name="DOE Joint Genome Institute"/>
            <consortium name="Mycorrhizal Genomics Consortium"/>
            <person name="Kohler A."/>
            <person name="Kuo A."/>
            <person name="Nagy L.G."/>
            <person name="Floudas D."/>
            <person name="Copeland A."/>
            <person name="Barry K.W."/>
            <person name="Cichocki N."/>
            <person name="Veneault-Fourrey C."/>
            <person name="LaButti K."/>
            <person name="Lindquist E.A."/>
            <person name="Lipzen A."/>
            <person name="Lundell T."/>
            <person name="Morin E."/>
            <person name="Murat C."/>
            <person name="Riley R."/>
            <person name="Ohm R."/>
            <person name="Sun H."/>
            <person name="Tunlid A."/>
            <person name="Henrissat B."/>
            <person name="Grigoriev I.V."/>
            <person name="Hibbett D.S."/>
            <person name="Martin F."/>
        </authorList>
    </citation>
    <scope>NUCLEOTIDE SEQUENCE [LARGE SCALE GENOMIC DNA]</scope>
    <source>
        <strain evidence="1 2">Koide BX008</strain>
    </source>
</reference>
<dbReference type="HOGENOM" id="CLU_1440702_0_0_1"/>